<comment type="caution">
    <text evidence="1">The sequence shown here is derived from an EMBL/GenBank/DDBJ whole genome shotgun (WGS) entry which is preliminary data.</text>
</comment>
<proteinExistence type="predicted"/>
<reference evidence="1 2" key="1">
    <citation type="journal article" date="2014" name="Am. J. Bot.">
        <title>Genome assembly and annotation for red clover (Trifolium pratense; Fabaceae).</title>
        <authorList>
            <person name="Istvanek J."/>
            <person name="Jaros M."/>
            <person name="Krenek A."/>
            <person name="Repkova J."/>
        </authorList>
    </citation>
    <scope>NUCLEOTIDE SEQUENCE [LARGE SCALE GENOMIC DNA]</scope>
    <source>
        <strain evidence="2">cv. Tatra</strain>
        <tissue evidence="1">Young leaves</tissue>
    </source>
</reference>
<protein>
    <submittedName>
        <fullName evidence="1">Uncharacterized protein</fullName>
    </submittedName>
</protein>
<dbReference type="EMBL" id="ASHM01026466">
    <property type="protein sequence ID" value="PNX73736.1"/>
    <property type="molecule type" value="Genomic_DNA"/>
</dbReference>
<sequence>MKDMNGKRGYRSFFLDAFSSIHPPLNNPPPPPLLPPESFFFYAIDIFLHGEQQPFCFGDTRVTLGWVEVLFETVLPVPVGLSNIYTEMMRCQDINGKRLLNRYGVAVILNAIQTCFNRSS</sequence>
<gene>
    <name evidence="1" type="ORF">L195_g029640</name>
</gene>
<evidence type="ECO:0000313" key="1">
    <source>
        <dbReference type="EMBL" id="PNX73736.1"/>
    </source>
</evidence>
<name>A0A2K3L5C2_TRIPR</name>
<dbReference type="Proteomes" id="UP000236291">
    <property type="component" value="Unassembled WGS sequence"/>
</dbReference>
<evidence type="ECO:0000313" key="2">
    <source>
        <dbReference type="Proteomes" id="UP000236291"/>
    </source>
</evidence>
<dbReference type="AlphaFoldDB" id="A0A2K3L5C2"/>
<reference evidence="1 2" key="2">
    <citation type="journal article" date="2017" name="Front. Plant Sci.">
        <title>Gene Classification and Mining of Molecular Markers Useful in Red Clover (Trifolium pratense) Breeding.</title>
        <authorList>
            <person name="Istvanek J."/>
            <person name="Dluhosova J."/>
            <person name="Dluhos P."/>
            <person name="Patkova L."/>
            <person name="Nedelnik J."/>
            <person name="Repkova J."/>
        </authorList>
    </citation>
    <scope>NUCLEOTIDE SEQUENCE [LARGE SCALE GENOMIC DNA]</scope>
    <source>
        <strain evidence="2">cv. Tatra</strain>
        <tissue evidence="1">Young leaves</tissue>
    </source>
</reference>
<accession>A0A2K3L5C2</accession>
<organism evidence="1 2">
    <name type="scientific">Trifolium pratense</name>
    <name type="common">Red clover</name>
    <dbReference type="NCBI Taxonomy" id="57577"/>
    <lineage>
        <taxon>Eukaryota</taxon>
        <taxon>Viridiplantae</taxon>
        <taxon>Streptophyta</taxon>
        <taxon>Embryophyta</taxon>
        <taxon>Tracheophyta</taxon>
        <taxon>Spermatophyta</taxon>
        <taxon>Magnoliopsida</taxon>
        <taxon>eudicotyledons</taxon>
        <taxon>Gunneridae</taxon>
        <taxon>Pentapetalae</taxon>
        <taxon>rosids</taxon>
        <taxon>fabids</taxon>
        <taxon>Fabales</taxon>
        <taxon>Fabaceae</taxon>
        <taxon>Papilionoideae</taxon>
        <taxon>50 kb inversion clade</taxon>
        <taxon>NPAAA clade</taxon>
        <taxon>Hologalegina</taxon>
        <taxon>IRL clade</taxon>
        <taxon>Trifolieae</taxon>
        <taxon>Trifolium</taxon>
    </lineage>
</organism>